<organism evidence="3 4">
    <name type="scientific">Glonium stellatum</name>
    <dbReference type="NCBI Taxonomy" id="574774"/>
    <lineage>
        <taxon>Eukaryota</taxon>
        <taxon>Fungi</taxon>
        <taxon>Dikarya</taxon>
        <taxon>Ascomycota</taxon>
        <taxon>Pezizomycotina</taxon>
        <taxon>Dothideomycetes</taxon>
        <taxon>Pleosporomycetidae</taxon>
        <taxon>Gloniales</taxon>
        <taxon>Gloniaceae</taxon>
        <taxon>Glonium</taxon>
    </lineage>
</organism>
<reference evidence="3 4" key="1">
    <citation type="journal article" date="2016" name="Nat. Commun.">
        <title>Ectomycorrhizal ecology is imprinted in the genome of the dominant symbiotic fungus Cenococcum geophilum.</title>
        <authorList>
            <consortium name="DOE Joint Genome Institute"/>
            <person name="Peter M."/>
            <person name="Kohler A."/>
            <person name="Ohm R.A."/>
            <person name="Kuo A."/>
            <person name="Krutzmann J."/>
            <person name="Morin E."/>
            <person name="Arend M."/>
            <person name="Barry K.W."/>
            <person name="Binder M."/>
            <person name="Choi C."/>
            <person name="Clum A."/>
            <person name="Copeland A."/>
            <person name="Grisel N."/>
            <person name="Haridas S."/>
            <person name="Kipfer T."/>
            <person name="LaButti K."/>
            <person name="Lindquist E."/>
            <person name="Lipzen A."/>
            <person name="Maire R."/>
            <person name="Meier B."/>
            <person name="Mihaltcheva S."/>
            <person name="Molinier V."/>
            <person name="Murat C."/>
            <person name="Poggeler S."/>
            <person name="Quandt C.A."/>
            <person name="Sperisen C."/>
            <person name="Tritt A."/>
            <person name="Tisserant E."/>
            <person name="Crous P.W."/>
            <person name="Henrissat B."/>
            <person name="Nehls U."/>
            <person name="Egli S."/>
            <person name="Spatafora J.W."/>
            <person name="Grigoriev I.V."/>
            <person name="Martin F.M."/>
        </authorList>
    </citation>
    <scope>NUCLEOTIDE SEQUENCE [LARGE SCALE GENOMIC DNA]</scope>
    <source>
        <strain evidence="3 4">CBS 207.34</strain>
    </source>
</reference>
<dbReference type="PANTHER" id="PTHR24148">
    <property type="entry name" value="ANKYRIN REPEAT DOMAIN-CONTAINING PROTEIN 39 HOMOLOG-RELATED"/>
    <property type="match status" value="1"/>
</dbReference>
<dbReference type="Pfam" id="PF06985">
    <property type="entry name" value="HET"/>
    <property type="match status" value="1"/>
</dbReference>
<evidence type="ECO:0000259" key="2">
    <source>
        <dbReference type="Pfam" id="PF06985"/>
    </source>
</evidence>
<evidence type="ECO:0000313" key="4">
    <source>
        <dbReference type="Proteomes" id="UP000250140"/>
    </source>
</evidence>
<evidence type="ECO:0000256" key="1">
    <source>
        <dbReference type="SAM" id="MobiDB-lite"/>
    </source>
</evidence>
<evidence type="ECO:0000313" key="3">
    <source>
        <dbReference type="EMBL" id="OCL08294.1"/>
    </source>
</evidence>
<keyword evidence="4" id="KW-1185">Reference proteome</keyword>
<gene>
    <name evidence="3" type="ORF">AOQ84DRAFT_376930</name>
</gene>
<proteinExistence type="predicted"/>
<dbReference type="InterPro" id="IPR052895">
    <property type="entry name" value="HetReg/Transcr_Mod"/>
</dbReference>
<dbReference type="AlphaFoldDB" id="A0A8E2JSV6"/>
<dbReference type="InterPro" id="IPR010730">
    <property type="entry name" value="HET"/>
</dbReference>
<name>A0A8E2JSV6_9PEZI</name>
<dbReference type="Pfam" id="PF26639">
    <property type="entry name" value="Het-6_barrel"/>
    <property type="match status" value="1"/>
</dbReference>
<feature type="region of interest" description="Disordered" evidence="1">
    <location>
        <begin position="22"/>
        <end position="44"/>
    </location>
</feature>
<dbReference type="OrthoDB" id="4476201at2759"/>
<feature type="compositionally biased region" description="Polar residues" evidence="1">
    <location>
        <begin position="24"/>
        <end position="40"/>
    </location>
</feature>
<sequence length="726" mass="82736">MAIGRALKQSVKRLTDWRRKTDALCSTESQHSDQSSNKSWRSTEKYVERSMTPIGFSNSKVKPFKYLPLPKPSSIRLLKIHPGEADPIQCSLVNSDLQEDKPYDSLSYVWGNPFGKGTEPENLDLNSSSLISVNNQPFRVTANLFDAILQLRARKNASGLWNEHDSADSELIWIDAICIDQSNLVERNAQVTIMGKIYKKASKVIVWLGRADPDPSDTETAIDLLSNLASIPPVDLKSIHRSMIYHSHFYELQGLKMPSKKAWICLSKFFHRRWFRRIWIKQEIILAQEILVLCGEWLISWKHIVAVSRFLADTQWNRTLVEIMKGKGVNMCAREDQHSGSSFPEHHWARTPAQMDLLRESVQNGVALYSDAILQDFRGAEASDPRDVIYGILGILQDTKVTKCGIEWIMPDYNVEIKDLFLEVARRMVEHSKNLTLLHYLGPSPENRMPGLPSWIPDWTLPSGFSVSRTSPWRKVCHARNLSIFGNILSMEGVFLDTIGEAECLNNRDLDGGLASKLQLHYNLPEKCPLTFQHRSEVLWRGILVEKIKFEKPTEAEVPLVFRAWLARVYASILNGMSTAKGERKVQLTEHMNQLDVMLDNISKEDHNSLIPDVSTLKSIAEIFEDPKHPQHGTMSKRAAMCPSTLSRTSARRLFLTHSKCLGTGSKMLQIGDTIWLFPGAAIPLVLRPLENGRYRLMGEAYVHGYNLVNYYWPKESNRYEVVEIE</sequence>
<dbReference type="PANTHER" id="PTHR24148:SF73">
    <property type="entry name" value="HET DOMAIN PROTEIN (AFU_ORTHOLOGUE AFUA_8G01020)"/>
    <property type="match status" value="1"/>
</dbReference>
<feature type="domain" description="Heterokaryon incompatibility" evidence="2">
    <location>
        <begin position="103"/>
        <end position="283"/>
    </location>
</feature>
<protein>
    <recommendedName>
        <fullName evidence="2">Heterokaryon incompatibility domain-containing protein</fullName>
    </recommendedName>
</protein>
<accession>A0A8E2JSV6</accession>
<dbReference type="EMBL" id="KV749684">
    <property type="protein sequence ID" value="OCL08294.1"/>
    <property type="molecule type" value="Genomic_DNA"/>
</dbReference>
<dbReference type="Proteomes" id="UP000250140">
    <property type="component" value="Unassembled WGS sequence"/>
</dbReference>